<feature type="domain" description="Major capsid protein N-terminal" evidence="2">
    <location>
        <begin position="138"/>
        <end position="311"/>
    </location>
</feature>
<dbReference type="Pfam" id="PF16903">
    <property type="entry name" value="Capsid_N"/>
    <property type="match status" value="1"/>
</dbReference>
<dbReference type="OrthoDB" id="10599452at2759"/>
<gene>
    <name evidence="3" type="ORF">PHYBOEH_006486</name>
</gene>
<evidence type="ECO:0008006" key="5">
    <source>
        <dbReference type="Google" id="ProtNLM"/>
    </source>
</evidence>
<dbReference type="InterPro" id="IPR031654">
    <property type="entry name" value="Capsid_N"/>
</dbReference>
<evidence type="ECO:0000259" key="2">
    <source>
        <dbReference type="Pfam" id="PF16903"/>
    </source>
</evidence>
<accession>A0A8T1WFU5</accession>
<keyword evidence="4" id="KW-1185">Reference proteome</keyword>
<dbReference type="Proteomes" id="UP000693981">
    <property type="component" value="Unassembled WGS sequence"/>
</dbReference>
<organism evidence="3 4">
    <name type="scientific">Phytophthora boehmeriae</name>
    <dbReference type="NCBI Taxonomy" id="109152"/>
    <lineage>
        <taxon>Eukaryota</taxon>
        <taxon>Sar</taxon>
        <taxon>Stramenopiles</taxon>
        <taxon>Oomycota</taxon>
        <taxon>Peronosporomycetes</taxon>
        <taxon>Peronosporales</taxon>
        <taxon>Peronosporaceae</taxon>
        <taxon>Phytophthora</taxon>
    </lineage>
</organism>
<dbReference type="AlphaFoldDB" id="A0A8T1WFU5"/>
<comment type="caution">
    <text evidence="3">The sequence shown here is derived from an EMBL/GenBank/DDBJ whole genome shotgun (WGS) entry which is preliminary data.</text>
</comment>
<evidence type="ECO:0000259" key="1">
    <source>
        <dbReference type="Pfam" id="PF04451"/>
    </source>
</evidence>
<protein>
    <recommendedName>
        <fullName evidence="5">Major capsid protein</fullName>
    </recommendedName>
</protein>
<name>A0A8T1WFU5_9STRA</name>
<dbReference type="GO" id="GO:0005198">
    <property type="term" value="F:structural molecule activity"/>
    <property type="evidence" value="ECO:0007669"/>
    <property type="project" value="InterPro"/>
</dbReference>
<evidence type="ECO:0000313" key="4">
    <source>
        <dbReference type="Proteomes" id="UP000693981"/>
    </source>
</evidence>
<reference evidence="3" key="1">
    <citation type="submission" date="2021-02" db="EMBL/GenBank/DDBJ databases">
        <authorList>
            <person name="Palmer J.M."/>
        </authorList>
    </citation>
    <scope>NUCLEOTIDE SEQUENCE</scope>
    <source>
        <strain evidence="3">SCRP23</strain>
    </source>
</reference>
<evidence type="ECO:0000313" key="3">
    <source>
        <dbReference type="EMBL" id="KAG7392045.1"/>
    </source>
</evidence>
<dbReference type="Pfam" id="PF04451">
    <property type="entry name" value="Capsid_NCLDV"/>
    <property type="match status" value="1"/>
</dbReference>
<feature type="domain" description="Major capsid protein C-terminal" evidence="1">
    <location>
        <begin position="427"/>
        <end position="537"/>
    </location>
</feature>
<dbReference type="InterPro" id="IPR007542">
    <property type="entry name" value="MCP_C"/>
</dbReference>
<dbReference type="EMBL" id="JAGDFL010000345">
    <property type="protein sequence ID" value="KAG7392045.1"/>
    <property type="molecule type" value="Genomic_DNA"/>
</dbReference>
<sequence length="546" mass="62103">MSQSILQNGYSILLANTSDLDKHLLAKDQLLTRLANIKKKKVAARDEALADRRSQLDKIDAFLAKALIDGTQSDVINKYLDLKNQLELQIARINLQNTNATFDDVRQTHSLFINTTFKPIISIAYGYSEVGTTPLPLFGSSTKIKIPIYGDFITDQALHVQLSEFSAVHKNNRVRWYDFIGHRIIKEVRLVNDGVVLDQYGAEEMEMYYRFHVSDNQKPGWMRCVGQETPRTAIFLQDQEKQTVREKKMLYDGAQTPKQSHDMLDLYIPLLFWYNLDPAFAISNWNITYEKLWIEIEFAPVASCISVIDYAADGGKYNAPRIVLCNLVSNHVYTIPEVAELFKHQTHFSIVRVHKRIERILNKPFDYVNIGEIKFAVENLYVRFRPLANESDSNASELWRYNDVSTYAEVRYSSIISTAGVTSLAYTPAYYYQTSPAVDTVSIVSDDSTIYDANPGVFYNAYIPMRFGGERVLAPADEGAYMLTFSMAPGNAQPSGYLNFSQTREQYLAYTSSYISIDTPVVMSVCATSINFLILTNGNISMRYMT</sequence>
<proteinExistence type="predicted"/>